<dbReference type="GO" id="GO:0003700">
    <property type="term" value="F:DNA-binding transcription factor activity"/>
    <property type="evidence" value="ECO:0007669"/>
    <property type="project" value="UniProtKB-UniRule"/>
</dbReference>
<evidence type="ECO:0000313" key="4">
    <source>
        <dbReference type="Proteomes" id="UP000026960"/>
    </source>
</evidence>
<dbReference type="GO" id="GO:0009742">
    <property type="term" value="P:brassinosteroid mediated signaling pathway"/>
    <property type="evidence" value="ECO:0007669"/>
    <property type="project" value="UniProtKB-UniRule"/>
</dbReference>
<dbReference type="EnsemblPlants" id="OBART02G09810.1">
    <property type="protein sequence ID" value="OBART02G09810.1"/>
    <property type="gene ID" value="OBART02G09810"/>
</dbReference>
<evidence type="ECO:0000256" key="1">
    <source>
        <dbReference type="RuleBase" id="RU369040"/>
    </source>
</evidence>
<reference evidence="3" key="2">
    <citation type="submission" date="2015-03" db="UniProtKB">
        <authorList>
            <consortium name="EnsemblPlants"/>
        </authorList>
    </citation>
    <scope>IDENTIFICATION</scope>
</reference>
<dbReference type="PANTHER" id="PTHR31506:SF48">
    <property type="entry name" value="PROTEIN BZR1 HOMOLOG 4"/>
    <property type="match status" value="1"/>
</dbReference>
<dbReference type="STRING" id="65489.A0A0D3F2U1"/>
<evidence type="ECO:0000256" key="2">
    <source>
        <dbReference type="SAM" id="MobiDB-lite"/>
    </source>
</evidence>
<dbReference type="InterPro" id="IPR033264">
    <property type="entry name" value="BZR"/>
</dbReference>
<dbReference type="HOGENOM" id="CLU_1734259_0_0_1"/>
<organism evidence="3">
    <name type="scientific">Oryza barthii</name>
    <dbReference type="NCBI Taxonomy" id="65489"/>
    <lineage>
        <taxon>Eukaryota</taxon>
        <taxon>Viridiplantae</taxon>
        <taxon>Streptophyta</taxon>
        <taxon>Embryophyta</taxon>
        <taxon>Tracheophyta</taxon>
        <taxon>Spermatophyta</taxon>
        <taxon>Magnoliopsida</taxon>
        <taxon>Liliopsida</taxon>
        <taxon>Poales</taxon>
        <taxon>Poaceae</taxon>
        <taxon>BOP clade</taxon>
        <taxon>Oryzoideae</taxon>
        <taxon>Oryzeae</taxon>
        <taxon>Oryzinae</taxon>
        <taxon>Oryza</taxon>
    </lineage>
</organism>
<dbReference type="GO" id="GO:0003677">
    <property type="term" value="F:DNA binding"/>
    <property type="evidence" value="ECO:0007669"/>
    <property type="project" value="UniProtKB-UniRule"/>
</dbReference>
<comment type="similarity">
    <text evidence="1">Belongs to the BZR/LAT61 family.</text>
</comment>
<dbReference type="GO" id="GO:0005634">
    <property type="term" value="C:nucleus"/>
    <property type="evidence" value="ECO:0007669"/>
    <property type="project" value="UniProtKB-SubCell"/>
</dbReference>
<keyword evidence="4" id="KW-1185">Reference proteome</keyword>
<feature type="region of interest" description="Disordered" evidence="2">
    <location>
        <begin position="34"/>
        <end position="78"/>
    </location>
</feature>
<proteinExistence type="inferred from homology"/>
<protein>
    <recommendedName>
        <fullName evidence="1">Protein BZR1 homolog</fullName>
    </recommendedName>
    <alternativeName>
        <fullName evidence="1">Protein BRASSINAZOLE-RESISTANT 1 homolog</fullName>
    </alternativeName>
</protein>
<keyword evidence="1" id="KW-0804">Transcription</keyword>
<dbReference type="PaxDb" id="65489-OBART02G09810.1"/>
<sequence>MMLWRWYWSLDRIEAAHVKKGLVKEAIMETKGCKPPASELADQLGRSPSASPCSSYQPSPRGTLVAPPPNPFGAAAAAAGSSSRVMSGACSPVAGGDVQMADAARREFAFGGEGGKMTGLVKAWEGERIHEECGSDDLELTLGSSMTRGDR</sequence>
<evidence type="ECO:0000313" key="3">
    <source>
        <dbReference type="EnsemblPlants" id="OBART02G09810.1"/>
    </source>
</evidence>
<comment type="subcellular location">
    <subcellularLocation>
        <location evidence="1">Nucleus</location>
    </subcellularLocation>
</comment>
<name>A0A0D3F2U1_9ORYZ</name>
<dbReference type="Proteomes" id="UP000026960">
    <property type="component" value="Chromosome 2"/>
</dbReference>
<comment type="function">
    <text evidence="1">Functions in brassinosteroid signaling. May function as transcriptional repressor.</text>
</comment>
<keyword evidence="1" id="KW-1070">Brassinosteroid signaling pathway</keyword>
<keyword evidence="1" id="KW-0805">Transcription regulation</keyword>
<dbReference type="Gramene" id="OBART02G09810.1">
    <property type="protein sequence ID" value="OBART02G09810.1"/>
    <property type="gene ID" value="OBART02G09810"/>
</dbReference>
<feature type="compositionally biased region" description="Polar residues" evidence="2">
    <location>
        <begin position="46"/>
        <end position="60"/>
    </location>
</feature>
<dbReference type="PANTHER" id="PTHR31506">
    <property type="entry name" value="BES1/BZR1 HOMOLOG PROTEIN 3-RELATED"/>
    <property type="match status" value="1"/>
</dbReference>
<dbReference type="AlphaFoldDB" id="A0A0D3F2U1"/>
<accession>A0A0D3F2U1</accession>
<dbReference type="GO" id="GO:0006351">
    <property type="term" value="P:DNA-templated transcription"/>
    <property type="evidence" value="ECO:0007669"/>
    <property type="project" value="InterPro"/>
</dbReference>
<reference evidence="3" key="1">
    <citation type="journal article" date="2009" name="Rice">
        <title>De Novo Next Generation Sequencing of Plant Genomes.</title>
        <authorList>
            <person name="Rounsley S."/>
            <person name="Marri P.R."/>
            <person name="Yu Y."/>
            <person name="He R."/>
            <person name="Sisneros N."/>
            <person name="Goicoechea J.L."/>
            <person name="Lee S.J."/>
            <person name="Angelova A."/>
            <person name="Kudrna D."/>
            <person name="Luo M."/>
            <person name="Affourtit J."/>
            <person name="Desany B."/>
            <person name="Knight J."/>
            <person name="Niazi F."/>
            <person name="Egholm M."/>
            <person name="Wing R.A."/>
        </authorList>
    </citation>
    <scope>NUCLEOTIDE SEQUENCE [LARGE SCALE GENOMIC DNA]</scope>
    <source>
        <strain evidence="3">cv. IRGC 105608</strain>
    </source>
</reference>
<keyword evidence="1" id="KW-0238">DNA-binding</keyword>